<gene>
    <name evidence="1" type="ORF">MEUPH1_LOCUS435</name>
</gene>
<comment type="caution">
    <text evidence="1">The sequence shown here is derived from an EMBL/GenBank/DDBJ whole genome shotgun (WGS) entry which is preliminary data.</text>
</comment>
<keyword evidence="2" id="KW-1185">Reference proteome</keyword>
<dbReference type="EMBL" id="CARXXK010000001">
    <property type="protein sequence ID" value="CAI6343126.1"/>
    <property type="molecule type" value="Genomic_DNA"/>
</dbReference>
<name>A0AAV0VN56_9HEMI</name>
<evidence type="ECO:0000313" key="2">
    <source>
        <dbReference type="Proteomes" id="UP001160148"/>
    </source>
</evidence>
<protein>
    <submittedName>
        <fullName evidence="1">Uncharacterized protein</fullName>
    </submittedName>
</protein>
<dbReference type="Proteomes" id="UP001160148">
    <property type="component" value="Unassembled WGS sequence"/>
</dbReference>
<dbReference type="AlphaFoldDB" id="A0AAV0VN56"/>
<proteinExistence type="predicted"/>
<organism evidence="1 2">
    <name type="scientific">Macrosiphum euphorbiae</name>
    <name type="common">potato aphid</name>
    <dbReference type="NCBI Taxonomy" id="13131"/>
    <lineage>
        <taxon>Eukaryota</taxon>
        <taxon>Metazoa</taxon>
        <taxon>Ecdysozoa</taxon>
        <taxon>Arthropoda</taxon>
        <taxon>Hexapoda</taxon>
        <taxon>Insecta</taxon>
        <taxon>Pterygota</taxon>
        <taxon>Neoptera</taxon>
        <taxon>Paraneoptera</taxon>
        <taxon>Hemiptera</taxon>
        <taxon>Sternorrhyncha</taxon>
        <taxon>Aphidomorpha</taxon>
        <taxon>Aphidoidea</taxon>
        <taxon>Aphididae</taxon>
        <taxon>Macrosiphini</taxon>
        <taxon>Macrosiphum</taxon>
    </lineage>
</organism>
<reference evidence="1 2" key="1">
    <citation type="submission" date="2023-01" db="EMBL/GenBank/DDBJ databases">
        <authorList>
            <person name="Whitehead M."/>
        </authorList>
    </citation>
    <scope>NUCLEOTIDE SEQUENCE [LARGE SCALE GENOMIC DNA]</scope>
</reference>
<accession>A0AAV0VN56</accession>
<evidence type="ECO:0000313" key="1">
    <source>
        <dbReference type="EMBL" id="CAI6343126.1"/>
    </source>
</evidence>
<sequence length="171" mass="19885">MPPDRIFGRIEQKLRKKENIVSPSQYYDVFKEETSVHVYGKDFLMYNFKNATTKQTKSVLGFETTEQKVFSYVKGLHTVGITPSYTDTQVRLDILKRNSNLKLFEDNLEVLPKISHVKPAKKKDVASLLKYFCIPEDAKQFYDDVMQETTNNIVFDDENPEGAAYYDEDEC</sequence>